<dbReference type="RefSeq" id="WP_344430897.1">
    <property type="nucleotide sequence ID" value="NZ_BAAANN010000053.1"/>
</dbReference>
<feature type="domain" description="DUF7168" evidence="3">
    <location>
        <begin position="269"/>
        <end position="369"/>
    </location>
</feature>
<accession>A0ABP5E659</accession>
<dbReference type="Pfam" id="PF23771">
    <property type="entry name" value="DUF7168"/>
    <property type="match status" value="1"/>
</dbReference>
<dbReference type="Pfam" id="PF10979">
    <property type="entry name" value="DUF2786"/>
    <property type="match status" value="1"/>
</dbReference>
<dbReference type="InterPro" id="IPR024498">
    <property type="entry name" value="DUF2786"/>
</dbReference>
<gene>
    <name evidence="4" type="ORF">GCM10009754_80290</name>
</gene>
<reference evidence="5" key="1">
    <citation type="journal article" date="2019" name="Int. J. Syst. Evol. Microbiol.">
        <title>The Global Catalogue of Microorganisms (GCM) 10K type strain sequencing project: providing services to taxonomists for standard genome sequencing and annotation.</title>
        <authorList>
            <consortium name="The Broad Institute Genomics Platform"/>
            <consortium name="The Broad Institute Genome Sequencing Center for Infectious Disease"/>
            <person name="Wu L."/>
            <person name="Ma J."/>
        </authorList>
    </citation>
    <scope>NUCLEOTIDE SEQUENCE [LARGE SCALE GENOMIC DNA]</scope>
    <source>
        <strain evidence="5">JCM 14545</strain>
    </source>
</reference>
<name>A0ABP5E659_9PSEU</name>
<feature type="domain" description="DUF2786" evidence="2">
    <location>
        <begin position="206"/>
        <end position="244"/>
    </location>
</feature>
<organism evidence="4 5">
    <name type="scientific">Amycolatopsis minnesotensis</name>
    <dbReference type="NCBI Taxonomy" id="337894"/>
    <lineage>
        <taxon>Bacteria</taxon>
        <taxon>Bacillati</taxon>
        <taxon>Actinomycetota</taxon>
        <taxon>Actinomycetes</taxon>
        <taxon>Pseudonocardiales</taxon>
        <taxon>Pseudonocardiaceae</taxon>
        <taxon>Amycolatopsis</taxon>
    </lineage>
</organism>
<sequence length="429" mass="47154">MSTKNRENRAAKQKARARRANRYQDGVGQDAAERHAATVNFVGRVLWEAASGPSEAEARMLAAELASGRHGARRSVDTAVDLVLRRALGHTWTGGWQPYDVFQIARRRLTETGTGLLVDAIAGELGQRAAASVHWRWRAQLDEIGAVVWWEADRPQFGQWAEKHGHTHEYALGAVIAALAMLMTLPKLPEIPLPDEGSARTGVDERMLAKVRGLLAKAESSQFPEEAEALSAKAQELMSRYSFERALVEAEQGSGARGTGRRFWLDNPYPGAKASLVSAVAKANRCRAVSYEKLGFVALVGHEVDLELVELLSTSLLVQATEAMLTTGRQVTRTGQSRTRSFRQSFLLAYAQRIGERLAEADHATSEQVSDERLLPVLARRTKEVDDLFETMFPEVVLRARTISNHAGWDAGRAAAEAAKLGVDRARIT</sequence>
<feature type="region of interest" description="Disordered" evidence="1">
    <location>
        <begin position="1"/>
        <end position="29"/>
    </location>
</feature>
<protein>
    <submittedName>
        <fullName evidence="4">DUF2786 domain-containing protein</fullName>
    </submittedName>
</protein>
<evidence type="ECO:0000259" key="2">
    <source>
        <dbReference type="Pfam" id="PF10979"/>
    </source>
</evidence>
<feature type="compositionally biased region" description="Basic and acidic residues" evidence="1">
    <location>
        <begin position="1"/>
        <end position="10"/>
    </location>
</feature>
<evidence type="ECO:0000256" key="1">
    <source>
        <dbReference type="SAM" id="MobiDB-lite"/>
    </source>
</evidence>
<proteinExistence type="predicted"/>
<comment type="caution">
    <text evidence="4">The sequence shown here is derived from an EMBL/GenBank/DDBJ whole genome shotgun (WGS) entry which is preliminary data.</text>
</comment>
<dbReference type="EMBL" id="BAAANN010000053">
    <property type="protein sequence ID" value="GAA1989940.1"/>
    <property type="molecule type" value="Genomic_DNA"/>
</dbReference>
<evidence type="ECO:0000313" key="5">
    <source>
        <dbReference type="Proteomes" id="UP001501116"/>
    </source>
</evidence>
<dbReference type="InterPro" id="IPR055592">
    <property type="entry name" value="DUF7168"/>
</dbReference>
<evidence type="ECO:0000259" key="3">
    <source>
        <dbReference type="Pfam" id="PF23771"/>
    </source>
</evidence>
<keyword evidence="5" id="KW-1185">Reference proteome</keyword>
<feature type="compositionally biased region" description="Basic residues" evidence="1">
    <location>
        <begin position="11"/>
        <end position="21"/>
    </location>
</feature>
<evidence type="ECO:0000313" key="4">
    <source>
        <dbReference type="EMBL" id="GAA1989940.1"/>
    </source>
</evidence>
<dbReference type="Proteomes" id="UP001501116">
    <property type="component" value="Unassembled WGS sequence"/>
</dbReference>